<dbReference type="GO" id="GO:0003697">
    <property type="term" value="F:single-stranded DNA binding"/>
    <property type="evidence" value="ECO:0007669"/>
    <property type="project" value="InterPro"/>
</dbReference>
<evidence type="ECO:0000313" key="11">
    <source>
        <dbReference type="Proteomes" id="UP000800041"/>
    </source>
</evidence>
<keyword evidence="6" id="KW-0804">Transcription</keyword>
<dbReference type="GO" id="GO:1990904">
    <property type="term" value="C:ribonucleoprotein complex"/>
    <property type="evidence" value="ECO:0007669"/>
    <property type="project" value="UniProtKB-KW"/>
</dbReference>
<evidence type="ECO:0000256" key="1">
    <source>
        <dbReference type="ARBA" id="ARBA00004173"/>
    </source>
</evidence>
<feature type="region of interest" description="Disordered" evidence="9">
    <location>
        <begin position="200"/>
        <end position="222"/>
    </location>
</feature>
<keyword evidence="11" id="KW-1185">Reference proteome</keyword>
<comment type="subcellular location">
    <subcellularLocation>
        <location evidence="1">Mitochondrion</location>
    </subcellularLocation>
</comment>
<dbReference type="EMBL" id="ML977177">
    <property type="protein sequence ID" value="KAF1983201.1"/>
    <property type="molecule type" value="Genomic_DNA"/>
</dbReference>
<evidence type="ECO:0000256" key="8">
    <source>
        <dbReference type="ARBA" id="ARBA00035185"/>
    </source>
</evidence>
<evidence type="ECO:0000256" key="6">
    <source>
        <dbReference type="ARBA" id="ARBA00023163"/>
    </source>
</evidence>
<organism evidence="10 11">
    <name type="scientific">Aulographum hederae CBS 113979</name>
    <dbReference type="NCBI Taxonomy" id="1176131"/>
    <lineage>
        <taxon>Eukaryota</taxon>
        <taxon>Fungi</taxon>
        <taxon>Dikarya</taxon>
        <taxon>Ascomycota</taxon>
        <taxon>Pezizomycotina</taxon>
        <taxon>Dothideomycetes</taxon>
        <taxon>Pleosporomycetidae</taxon>
        <taxon>Aulographales</taxon>
        <taxon>Aulographaceae</taxon>
    </lineage>
</organism>
<dbReference type="OrthoDB" id="5333655at2759"/>
<dbReference type="GO" id="GO:0003735">
    <property type="term" value="F:structural constituent of ribosome"/>
    <property type="evidence" value="ECO:0007669"/>
    <property type="project" value="TreeGrafter"/>
</dbReference>
<dbReference type="GO" id="GO:0005739">
    <property type="term" value="C:mitochondrion"/>
    <property type="evidence" value="ECO:0007669"/>
    <property type="project" value="UniProtKB-SubCell"/>
</dbReference>
<sequence>MRKAALEAFLAERHGRFIFAYNNIHTNQVVYSLTRNLNNYRALDQITFVGKKSKPSKLRKDLWKPLLTVTFPTPYQGLIAFRQLQEYRRMHEFCWRTQRTLSSFDDQKNPRSARTKWLMDQKANSVADLAAVLLGFEKKERDRLSMVKYADGIDEAAEHKQKIKDAKAAIAAREAEKARKRKEARLARIAEMKSRKKKWPWSKQAEAEDEGRAEEEAVEVEEEEIEIPPEKEFVQEPGLKMRRAAKLLAKQKAAELTAEFKALKREHWGAKAERKKEIEKEKERVQAELDKLKSLWKEDKKVSVTLLPPARLEAFRDIWGELYKQIEPTMQIENVVMIEWANAEDIDLAPAWPQVNHTVMYGTAAEKKIARHTAPHPVALLQESAEANEEVAESEVEEDEQTGLTAQDDGKTTKESESNEGFLSGPFARVRGLFLSGGSNAGDRPQV</sequence>
<keyword evidence="3" id="KW-0689">Ribosomal protein</keyword>
<proteinExistence type="inferred from homology"/>
<feature type="compositionally biased region" description="Acidic residues" evidence="9">
    <location>
        <begin position="386"/>
        <end position="401"/>
    </location>
</feature>
<name>A0A6G1GQJ3_9PEZI</name>
<feature type="compositionally biased region" description="Acidic residues" evidence="9">
    <location>
        <begin position="207"/>
        <end position="222"/>
    </location>
</feature>
<keyword evidence="5" id="KW-0496">Mitochondrion</keyword>
<feature type="compositionally biased region" description="Basic and acidic residues" evidence="9">
    <location>
        <begin position="408"/>
        <end position="417"/>
    </location>
</feature>
<evidence type="ECO:0000256" key="2">
    <source>
        <dbReference type="ARBA" id="ARBA00010741"/>
    </source>
</evidence>
<dbReference type="GO" id="GO:0005840">
    <property type="term" value="C:ribosome"/>
    <property type="evidence" value="ECO:0007669"/>
    <property type="project" value="UniProtKB-KW"/>
</dbReference>
<evidence type="ECO:0000256" key="5">
    <source>
        <dbReference type="ARBA" id="ARBA00023128"/>
    </source>
</evidence>
<dbReference type="PANTHER" id="PTHR28184:SF1">
    <property type="entry name" value="LARGE RIBOSOMAL SUBUNIT PROTEIN ML67"/>
    <property type="match status" value="1"/>
</dbReference>
<dbReference type="InterPro" id="IPR024629">
    <property type="entry name" value="Ribosomal_mL67"/>
</dbReference>
<evidence type="ECO:0000256" key="4">
    <source>
        <dbReference type="ARBA" id="ARBA00023015"/>
    </source>
</evidence>
<keyword evidence="4" id="KW-0805">Transcription regulation</keyword>
<dbReference type="Pfam" id="PF12829">
    <property type="entry name" value="Mhr1"/>
    <property type="match status" value="1"/>
</dbReference>
<feature type="region of interest" description="Disordered" evidence="9">
    <location>
        <begin position="385"/>
        <end position="425"/>
    </location>
</feature>
<dbReference type="AlphaFoldDB" id="A0A6G1GQJ3"/>
<gene>
    <name evidence="10" type="ORF">K402DRAFT_456815</name>
</gene>
<protein>
    <recommendedName>
        <fullName evidence="8">Large ribosomal subunit protein mL67</fullName>
    </recommendedName>
</protein>
<evidence type="ECO:0000256" key="3">
    <source>
        <dbReference type="ARBA" id="ARBA00022980"/>
    </source>
</evidence>
<keyword evidence="7" id="KW-0687">Ribonucleoprotein</keyword>
<reference evidence="10" key="1">
    <citation type="journal article" date="2020" name="Stud. Mycol.">
        <title>101 Dothideomycetes genomes: a test case for predicting lifestyles and emergence of pathogens.</title>
        <authorList>
            <person name="Haridas S."/>
            <person name="Albert R."/>
            <person name="Binder M."/>
            <person name="Bloem J."/>
            <person name="Labutti K."/>
            <person name="Salamov A."/>
            <person name="Andreopoulos B."/>
            <person name="Baker S."/>
            <person name="Barry K."/>
            <person name="Bills G."/>
            <person name="Bluhm B."/>
            <person name="Cannon C."/>
            <person name="Castanera R."/>
            <person name="Culley D."/>
            <person name="Daum C."/>
            <person name="Ezra D."/>
            <person name="Gonzalez J."/>
            <person name="Henrissat B."/>
            <person name="Kuo A."/>
            <person name="Liang C."/>
            <person name="Lipzen A."/>
            <person name="Lutzoni F."/>
            <person name="Magnuson J."/>
            <person name="Mondo S."/>
            <person name="Nolan M."/>
            <person name="Ohm R."/>
            <person name="Pangilinan J."/>
            <person name="Park H.-J."/>
            <person name="Ramirez L."/>
            <person name="Alfaro M."/>
            <person name="Sun H."/>
            <person name="Tritt A."/>
            <person name="Yoshinaga Y."/>
            <person name="Zwiers L.-H."/>
            <person name="Turgeon B."/>
            <person name="Goodwin S."/>
            <person name="Spatafora J."/>
            <person name="Crous P."/>
            <person name="Grigoriev I."/>
        </authorList>
    </citation>
    <scope>NUCLEOTIDE SEQUENCE</scope>
    <source>
        <strain evidence="10">CBS 113979</strain>
    </source>
</reference>
<dbReference type="GO" id="GO:0000150">
    <property type="term" value="F:DNA strand exchange activity"/>
    <property type="evidence" value="ECO:0007669"/>
    <property type="project" value="InterPro"/>
</dbReference>
<evidence type="ECO:0000256" key="9">
    <source>
        <dbReference type="SAM" id="MobiDB-lite"/>
    </source>
</evidence>
<dbReference type="PANTHER" id="PTHR28184">
    <property type="entry name" value="MITOCHONDRIAL HOMOLOGOUS RECOMBINATION PROTEIN 1"/>
    <property type="match status" value="1"/>
</dbReference>
<evidence type="ECO:0000256" key="7">
    <source>
        <dbReference type="ARBA" id="ARBA00023274"/>
    </source>
</evidence>
<accession>A0A6G1GQJ3</accession>
<comment type="similarity">
    <text evidence="2">Belongs to the mitochondrion-specific ribosomal protein mL67 family.</text>
</comment>
<evidence type="ECO:0000313" key="10">
    <source>
        <dbReference type="EMBL" id="KAF1983201.1"/>
    </source>
</evidence>
<dbReference type="Proteomes" id="UP000800041">
    <property type="component" value="Unassembled WGS sequence"/>
</dbReference>